<evidence type="ECO:0000256" key="6">
    <source>
        <dbReference type="ARBA" id="ARBA00031404"/>
    </source>
</evidence>
<dbReference type="OrthoDB" id="439921at2759"/>
<dbReference type="SUPFAM" id="SSF52096">
    <property type="entry name" value="ClpP/crotonase"/>
    <property type="match status" value="2"/>
</dbReference>
<dbReference type="AlphaFoldDB" id="B3S2V2"/>
<dbReference type="OMA" id="YKENHEH"/>
<dbReference type="eggNOG" id="KOG0540">
    <property type="taxonomic scope" value="Eukaryota"/>
</dbReference>
<reference evidence="10 11" key="1">
    <citation type="journal article" date="2008" name="Nature">
        <title>The Trichoplax genome and the nature of placozoans.</title>
        <authorList>
            <person name="Srivastava M."/>
            <person name="Begovic E."/>
            <person name="Chapman J."/>
            <person name="Putnam N.H."/>
            <person name="Hellsten U."/>
            <person name="Kawashima T."/>
            <person name="Kuo A."/>
            <person name="Mitros T."/>
            <person name="Salamov A."/>
            <person name="Carpenter M.L."/>
            <person name="Signorovitch A.Y."/>
            <person name="Moreno M.A."/>
            <person name="Kamm K."/>
            <person name="Grimwood J."/>
            <person name="Schmutz J."/>
            <person name="Shapiro H."/>
            <person name="Grigoriev I.V."/>
            <person name="Buss L.W."/>
            <person name="Schierwater B."/>
            <person name="Dellaporta S.L."/>
            <person name="Rokhsar D.S."/>
        </authorList>
    </citation>
    <scope>NUCLEOTIDE SEQUENCE [LARGE SCALE GENOMIC DNA]</scope>
    <source>
        <strain evidence="10 11">Grell-BS-1999</strain>
    </source>
</reference>
<dbReference type="FunFam" id="3.90.226.10:FF:000091">
    <property type="entry name" value="Probable methylcrotonyl-CoA carboxylase beta chain, mitochondrial"/>
    <property type="match status" value="1"/>
</dbReference>
<dbReference type="KEGG" id="tad:TRIADDRAFT_28134"/>
<dbReference type="RefSeq" id="XP_002114720.1">
    <property type="nucleotide sequence ID" value="XM_002114684.1"/>
</dbReference>
<dbReference type="GO" id="GO:0004485">
    <property type="term" value="F:methylcrotonoyl-CoA carboxylase activity"/>
    <property type="evidence" value="ECO:0007669"/>
    <property type="project" value="UniProtKB-EC"/>
</dbReference>
<evidence type="ECO:0000256" key="5">
    <source>
        <dbReference type="ARBA" id="ARBA00031237"/>
    </source>
</evidence>
<comment type="pathway">
    <text evidence="2">Amino-acid degradation; L-leucine degradation; (S)-3-hydroxy-3-methylglutaryl-CoA from 3-isovaleryl-CoA: step 2/3.</text>
</comment>
<dbReference type="EC" id="6.4.1.4" evidence="3"/>
<dbReference type="PANTHER" id="PTHR22855:SF13">
    <property type="entry name" value="METHYLCROTONOYL-COA CARBOXYLASE BETA CHAIN, MITOCHONDRIAL"/>
    <property type="match status" value="1"/>
</dbReference>
<dbReference type="FunFam" id="3.90.226.10:FF:000046">
    <property type="entry name" value="Geranyl-CoA carboxylase beta subunit"/>
    <property type="match status" value="1"/>
</dbReference>
<dbReference type="PANTHER" id="PTHR22855">
    <property type="entry name" value="ACETYL, PROPIONYL, PYRUVATE, AND GLUTACONYL CARBOXYLASE-RELATED"/>
    <property type="match status" value="1"/>
</dbReference>
<evidence type="ECO:0000256" key="7">
    <source>
        <dbReference type="ARBA" id="ARBA00052347"/>
    </source>
</evidence>
<name>B3S2V2_TRIAD</name>
<feature type="domain" description="CoA carboxyltransferase C-terminal" evidence="9">
    <location>
        <begin position="241"/>
        <end position="487"/>
    </location>
</feature>
<dbReference type="HOGENOM" id="CLU_018822_0_1_1"/>
<feature type="domain" description="CoA carboxyltransferase N-terminal" evidence="8">
    <location>
        <begin position="1"/>
        <end position="241"/>
    </location>
</feature>
<gene>
    <name evidence="10" type="ORF">TRIADDRAFT_28134</name>
</gene>
<dbReference type="GO" id="GO:0006552">
    <property type="term" value="P:L-leucine catabolic process"/>
    <property type="evidence" value="ECO:0000318"/>
    <property type="project" value="GO_Central"/>
</dbReference>
<dbReference type="Pfam" id="PF01039">
    <property type="entry name" value="Carboxyl_trans"/>
    <property type="match status" value="1"/>
</dbReference>
<sequence length="495" mass="53611">IGGREKARQSHVAKNKLLPRDRLNRLLDSGSPFLELSQLAAYNCYKDHVPAAGMITGIGRISGTECMIITNDPTVKGGTYYPLTMKKQLRAQDIAFENQLPCVYLVESGGGYLPLQSEGFADKYHFGRTFYNQAKMSAAGIKQVAIVLGSCTAGGAYVPAMSDEVIMVKNQGTLFLGGPPLVKAATGEIVSAEELGGADIHCSISGVSDHIAADDDHAMHLARQIISTLAHRREIKNEILPPEEPAYPSDEVYGIVGDNSESSYDVRQVIARLVDGSRFHEFKENFGTTLVTGFARLHGFLVGIIANNGVMSSESALKGTHFIELCCQRDLPIVFLENITGFMVGREHEAGGIAKNGAKMIAAIACAKVPKLTVVIGGNYGVGSLSMAGRPYGPRFLFTWPNSSTSRMEEEQIEDAQANVTAYQKEGENKTAATKVEAVKESVVGNYEGHPYYASARLWDDGIIEPADTRKILGMCLHLSCSISLEKSKFSVFRM</sequence>
<comment type="catalytic activity">
    <reaction evidence="7">
        <text>3-methylbut-2-enoyl-CoA + hydrogencarbonate + ATP = 3-methyl-(2E)-glutaconyl-CoA + ADP + phosphate + H(+)</text>
        <dbReference type="Rhea" id="RHEA:13589"/>
        <dbReference type="ChEBI" id="CHEBI:15378"/>
        <dbReference type="ChEBI" id="CHEBI:17544"/>
        <dbReference type="ChEBI" id="CHEBI:30616"/>
        <dbReference type="ChEBI" id="CHEBI:43474"/>
        <dbReference type="ChEBI" id="CHEBI:57344"/>
        <dbReference type="ChEBI" id="CHEBI:57346"/>
        <dbReference type="ChEBI" id="CHEBI:456216"/>
        <dbReference type="EC" id="6.4.1.4"/>
    </reaction>
</comment>
<comment type="similarity">
    <text evidence="1">Belongs to the AccD/PCCB family.</text>
</comment>
<evidence type="ECO:0000259" key="8">
    <source>
        <dbReference type="PROSITE" id="PS50980"/>
    </source>
</evidence>
<evidence type="ECO:0000259" key="9">
    <source>
        <dbReference type="PROSITE" id="PS50989"/>
    </source>
</evidence>
<dbReference type="Proteomes" id="UP000009022">
    <property type="component" value="Unassembled WGS sequence"/>
</dbReference>
<evidence type="ECO:0000256" key="1">
    <source>
        <dbReference type="ARBA" id="ARBA00006102"/>
    </source>
</evidence>
<dbReference type="InterPro" id="IPR045190">
    <property type="entry name" value="MCCB/AccD1-like"/>
</dbReference>
<feature type="non-terminal residue" evidence="10">
    <location>
        <position position="1"/>
    </location>
</feature>
<evidence type="ECO:0000313" key="11">
    <source>
        <dbReference type="Proteomes" id="UP000009022"/>
    </source>
</evidence>
<dbReference type="GO" id="GO:1905202">
    <property type="term" value="C:methylcrotonoyl-CoA carboxylase complex"/>
    <property type="evidence" value="ECO:0000318"/>
    <property type="project" value="GO_Central"/>
</dbReference>
<dbReference type="PhylomeDB" id="B3S2V2"/>
<keyword evidence="11" id="KW-1185">Reference proteome</keyword>
<dbReference type="InParanoid" id="B3S2V2"/>
<protein>
    <recommendedName>
        <fullName evidence="3">methylcrotonoyl-CoA carboxylase</fullName>
        <ecNumber evidence="3">6.4.1.4</ecNumber>
    </recommendedName>
    <alternativeName>
        <fullName evidence="6">3-methylcrotonyl-CoA carboxylase 2</fullName>
    </alternativeName>
    <alternativeName>
        <fullName evidence="4">3-methylcrotonyl-CoA carboxylase non-biotin-containing subunit</fullName>
    </alternativeName>
    <alternativeName>
        <fullName evidence="5">3-methylcrotonyl-CoA:carbon dioxide ligase subunit beta</fullName>
    </alternativeName>
</protein>
<dbReference type="EMBL" id="DS985248">
    <property type="protein sequence ID" value="EDV22854.1"/>
    <property type="molecule type" value="Genomic_DNA"/>
</dbReference>
<dbReference type="InterPro" id="IPR011763">
    <property type="entry name" value="COA_CT_C"/>
</dbReference>
<dbReference type="InterPro" id="IPR034733">
    <property type="entry name" value="AcCoA_carboxyl_beta"/>
</dbReference>
<accession>B3S2V2</accession>
<evidence type="ECO:0000256" key="4">
    <source>
        <dbReference type="ARBA" id="ARBA00031109"/>
    </source>
</evidence>
<dbReference type="STRING" id="10228.B3S2V2"/>
<dbReference type="GeneID" id="6755932"/>
<dbReference type="GO" id="GO:0005739">
    <property type="term" value="C:mitochondrion"/>
    <property type="evidence" value="ECO:0000318"/>
    <property type="project" value="GO_Central"/>
</dbReference>
<dbReference type="Gene3D" id="3.90.226.10">
    <property type="entry name" value="2-enoyl-CoA Hydratase, Chain A, domain 1"/>
    <property type="match status" value="2"/>
</dbReference>
<evidence type="ECO:0000256" key="3">
    <source>
        <dbReference type="ARBA" id="ARBA00026116"/>
    </source>
</evidence>
<organism evidence="10 11">
    <name type="scientific">Trichoplax adhaerens</name>
    <name type="common">Trichoplax reptans</name>
    <dbReference type="NCBI Taxonomy" id="10228"/>
    <lineage>
        <taxon>Eukaryota</taxon>
        <taxon>Metazoa</taxon>
        <taxon>Placozoa</taxon>
        <taxon>Uniplacotomia</taxon>
        <taxon>Trichoplacea</taxon>
        <taxon>Trichoplacidae</taxon>
        <taxon>Trichoplax</taxon>
    </lineage>
</organism>
<dbReference type="UniPathway" id="UPA00363">
    <property type="reaction ID" value="UER00861"/>
</dbReference>
<dbReference type="InterPro" id="IPR029045">
    <property type="entry name" value="ClpP/crotonase-like_dom_sf"/>
</dbReference>
<dbReference type="CTD" id="6755932"/>
<evidence type="ECO:0000256" key="2">
    <source>
        <dbReference type="ARBA" id="ARBA00025711"/>
    </source>
</evidence>
<evidence type="ECO:0000313" key="10">
    <source>
        <dbReference type="EMBL" id="EDV22854.1"/>
    </source>
</evidence>
<dbReference type="PROSITE" id="PS50980">
    <property type="entry name" value="COA_CT_NTER"/>
    <property type="match status" value="1"/>
</dbReference>
<dbReference type="InterPro" id="IPR011762">
    <property type="entry name" value="COA_CT_N"/>
</dbReference>
<dbReference type="PROSITE" id="PS50989">
    <property type="entry name" value="COA_CT_CTER"/>
    <property type="match status" value="1"/>
</dbReference>
<proteinExistence type="inferred from homology"/>